<feature type="binding site" evidence="2">
    <location>
        <position position="71"/>
    </location>
    <ligand>
        <name>S-adenosyl-L-methionine</name>
        <dbReference type="ChEBI" id="CHEBI:59789"/>
    </ligand>
</feature>
<feature type="binding site" evidence="1">
    <location>
        <position position="14"/>
    </location>
    <ligand>
        <name>Zn(2+)</name>
        <dbReference type="ChEBI" id="CHEBI:29105"/>
    </ligand>
</feature>
<reference evidence="5" key="1">
    <citation type="submission" date="2021-01" db="EMBL/GenBank/DDBJ databases">
        <title>Whole genome shotgun sequence of Actinocatenispora rupis NBRC 107355.</title>
        <authorList>
            <person name="Komaki H."/>
            <person name="Tamura T."/>
        </authorList>
    </citation>
    <scope>NUCLEOTIDE SEQUENCE</scope>
    <source>
        <strain evidence="5">NBRC 107355</strain>
    </source>
</reference>
<feature type="binding site" evidence="1">
    <location>
        <position position="31"/>
    </location>
    <ligand>
        <name>Zn(2+)</name>
        <dbReference type="ChEBI" id="CHEBI:29105"/>
    </ligand>
</feature>
<feature type="binding site" evidence="2">
    <location>
        <begin position="96"/>
        <end position="97"/>
    </location>
    <ligand>
        <name>S-adenosyl-L-methionine</name>
        <dbReference type="ChEBI" id="CHEBI:59789"/>
    </ligand>
</feature>
<dbReference type="Pfam" id="PF13649">
    <property type="entry name" value="Methyltransf_25"/>
    <property type="match status" value="1"/>
</dbReference>
<evidence type="ECO:0000313" key="5">
    <source>
        <dbReference type="EMBL" id="GID12690.1"/>
    </source>
</evidence>
<keyword evidence="6" id="KW-1185">Reference proteome</keyword>
<keyword evidence="5" id="KW-0830">Ubiquinone</keyword>
<feature type="domain" description="Methyltransferase" evidence="3">
    <location>
        <begin position="89"/>
        <end position="173"/>
    </location>
</feature>
<name>A0A8J3J183_9ACTN</name>
<dbReference type="GO" id="GO:0008168">
    <property type="term" value="F:methyltransferase activity"/>
    <property type="evidence" value="ECO:0007669"/>
    <property type="project" value="InterPro"/>
</dbReference>
<comment type="caution">
    <text evidence="5">The sequence shown here is derived from an EMBL/GenBank/DDBJ whole genome shotgun (WGS) entry which is preliminary data.</text>
</comment>
<dbReference type="RefSeq" id="WP_203658884.1">
    <property type="nucleotide sequence ID" value="NZ_BAAAZM010000024.1"/>
</dbReference>
<evidence type="ECO:0000259" key="4">
    <source>
        <dbReference type="Pfam" id="PF21302"/>
    </source>
</evidence>
<feature type="domain" description="23S rRNA (guanine(745)-N(1))-methyltransferase N-terminal" evidence="4">
    <location>
        <begin position="10"/>
        <end position="44"/>
    </location>
</feature>
<feature type="binding site" evidence="1">
    <location>
        <position position="11"/>
    </location>
    <ligand>
        <name>Zn(2+)</name>
        <dbReference type="ChEBI" id="CHEBI:29105"/>
    </ligand>
</feature>
<dbReference type="InterPro" id="IPR029063">
    <property type="entry name" value="SAM-dependent_MTases_sf"/>
</dbReference>
<dbReference type="InterPro" id="IPR048647">
    <property type="entry name" value="RlmA_N"/>
</dbReference>
<evidence type="ECO:0000259" key="3">
    <source>
        <dbReference type="Pfam" id="PF13649"/>
    </source>
</evidence>
<dbReference type="AlphaFoldDB" id="A0A8J3J183"/>
<keyword evidence="2" id="KW-0949">S-adenosyl-L-methionine</keyword>
<protein>
    <submittedName>
        <fullName evidence="5">Ubiquinone biosynthesis protein</fullName>
    </submittedName>
</protein>
<gene>
    <name evidence="5" type="ORF">Aru02nite_35790</name>
</gene>
<feature type="binding site" evidence="1">
    <location>
        <position position="27"/>
    </location>
    <ligand>
        <name>Zn(2+)</name>
        <dbReference type="ChEBI" id="CHEBI:29105"/>
    </ligand>
</feature>
<dbReference type="GO" id="GO:0046872">
    <property type="term" value="F:metal ion binding"/>
    <property type="evidence" value="ECO:0007669"/>
    <property type="project" value="UniProtKB-KW"/>
</dbReference>
<sequence length="273" mass="27986">MLADALPYLCCPICAADLTLSDRSLRCPAGHSFDVARQGYVTLLTGFAGPGTGDSAAMVAARAEFLAAGHYSPVVAALAAAADPGPGAVLDLGAGTGHYLAGVLDALPHRVGLALDLSRYALRRAARAHPRIAAVGADTWRPLPVRTGSVGLVLNVFAPRNAAEIHRVLAADGQLLVVTPTPDHLRELVDALGLVGVDADKPRRLADGLAGFEPGAARRVEFTMRLGHAAAATVVGMGPSARHLSADALADRIAALPDPVEVTASVTVAAYRP</sequence>
<evidence type="ECO:0000313" key="6">
    <source>
        <dbReference type="Proteomes" id="UP000612808"/>
    </source>
</evidence>
<dbReference type="Gene3D" id="3.40.50.150">
    <property type="entry name" value="Vaccinia Virus protein VP39"/>
    <property type="match status" value="1"/>
</dbReference>
<feature type="binding site" evidence="2">
    <location>
        <position position="184"/>
    </location>
    <ligand>
        <name>S-adenosyl-L-methionine</name>
        <dbReference type="ChEBI" id="CHEBI:59789"/>
    </ligand>
</feature>
<keyword evidence="1" id="KW-0479">Metal-binding</keyword>
<keyword evidence="1" id="KW-0862">Zinc</keyword>
<dbReference type="Pfam" id="PF21302">
    <property type="entry name" value="Zn_ribbon_RlmA"/>
    <property type="match status" value="1"/>
</dbReference>
<dbReference type="SUPFAM" id="SSF53335">
    <property type="entry name" value="S-adenosyl-L-methionine-dependent methyltransferases"/>
    <property type="match status" value="1"/>
</dbReference>
<dbReference type="EMBL" id="BOMB01000020">
    <property type="protein sequence ID" value="GID12690.1"/>
    <property type="molecule type" value="Genomic_DNA"/>
</dbReference>
<evidence type="ECO:0000256" key="1">
    <source>
        <dbReference type="PIRSR" id="PIRSR018249-1"/>
    </source>
</evidence>
<accession>A0A8J3J183</accession>
<dbReference type="Proteomes" id="UP000612808">
    <property type="component" value="Unassembled WGS sequence"/>
</dbReference>
<evidence type="ECO:0000256" key="2">
    <source>
        <dbReference type="PIRSR" id="PIRSR018249-2"/>
    </source>
</evidence>
<dbReference type="InterPro" id="IPR016718">
    <property type="entry name" value="rRNA_m1G-MeTrfase_A_prd"/>
</dbReference>
<proteinExistence type="predicted"/>
<dbReference type="InterPro" id="IPR041698">
    <property type="entry name" value="Methyltransf_25"/>
</dbReference>
<organism evidence="5 6">
    <name type="scientific">Actinocatenispora rupis</name>
    <dbReference type="NCBI Taxonomy" id="519421"/>
    <lineage>
        <taxon>Bacteria</taxon>
        <taxon>Bacillati</taxon>
        <taxon>Actinomycetota</taxon>
        <taxon>Actinomycetes</taxon>
        <taxon>Micromonosporales</taxon>
        <taxon>Micromonosporaceae</taxon>
        <taxon>Actinocatenispora</taxon>
    </lineage>
</organism>
<dbReference type="PIRSF" id="PIRSF018249">
    <property type="entry name" value="MyrA_prd"/>
    <property type="match status" value="1"/>
</dbReference>